<name>A0AA84ZPX1_9TREM</name>
<evidence type="ECO:0000256" key="3">
    <source>
        <dbReference type="ARBA" id="ARBA00022989"/>
    </source>
</evidence>
<dbReference type="SUPFAM" id="SSF81321">
    <property type="entry name" value="Family A G protein-coupled receptor-like"/>
    <property type="match status" value="1"/>
</dbReference>
<evidence type="ECO:0000256" key="1">
    <source>
        <dbReference type="ARBA" id="ARBA00004370"/>
    </source>
</evidence>
<dbReference type="AlphaFoldDB" id="A0AA84ZPX1"/>
<feature type="region of interest" description="Disordered" evidence="5">
    <location>
        <begin position="370"/>
        <end position="404"/>
    </location>
</feature>
<feature type="domain" description="G-protein coupled receptors family 1 profile" evidence="7">
    <location>
        <begin position="46"/>
        <end position="503"/>
    </location>
</feature>
<feature type="transmembrane region" description="Helical" evidence="6">
    <location>
        <begin position="250"/>
        <end position="274"/>
    </location>
</feature>
<dbReference type="GO" id="GO:0016020">
    <property type="term" value="C:membrane"/>
    <property type="evidence" value="ECO:0007669"/>
    <property type="project" value="UniProtKB-SubCell"/>
</dbReference>
<dbReference type="PROSITE" id="PS50262">
    <property type="entry name" value="G_PROTEIN_RECEP_F1_2"/>
    <property type="match status" value="1"/>
</dbReference>
<organism evidence="8 9">
    <name type="scientific">Schistosoma margrebowiei</name>
    <dbReference type="NCBI Taxonomy" id="48269"/>
    <lineage>
        <taxon>Eukaryota</taxon>
        <taxon>Metazoa</taxon>
        <taxon>Spiralia</taxon>
        <taxon>Lophotrochozoa</taxon>
        <taxon>Platyhelminthes</taxon>
        <taxon>Trematoda</taxon>
        <taxon>Digenea</taxon>
        <taxon>Strigeidida</taxon>
        <taxon>Schistosomatoidea</taxon>
        <taxon>Schistosomatidae</taxon>
        <taxon>Schistosoma</taxon>
    </lineage>
</organism>
<dbReference type="WBParaSite" id="SMRG1_42120.1">
    <property type="protein sequence ID" value="SMRG1_42120.1"/>
    <property type="gene ID" value="SMRG1_42120"/>
</dbReference>
<comment type="subcellular location">
    <subcellularLocation>
        <location evidence="1">Membrane</location>
    </subcellularLocation>
</comment>
<keyword evidence="4 6" id="KW-0472">Membrane</keyword>
<feature type="transmembrane region" description="Helical" evidence="6">
    <location>
        <begin position="66"/>
        <end position="89"/>
    </location>
</feature>
<feature type="transmembrane region" description="Helical" evidence="6">
    <location>
        <begin position="477"/>
        <end position="502"/>
    </location>
</feature>
<sequence length="521" mass="60137">MNMTNFNNTQTNITNESIELLQLFHLVRTICMQGLIPVICIIGISTNSLNILILTRLRMRSLTNNYLLAVAVCDLFYGITLLLLTLRTFDKFETYKYYMNLLPYIMAFGNLCSNTACWLTCAFTAERYIAVSSPILARKICTKKNCKWIILIICLFTFSVTLPDFLSYTVKWNEQYNTTNDIQTINDDFNNIEDLTFNENQTLGINNNNTTNNNNNISNNQTMNQQLFIRGSHYILTETKLGKILNKNGWPIIIIILVVIGPLIILSLFNGLLIKSILNASKIRLKMTKKTNDVVLPKIRYGIICVTESLTNYTRNNSEPIINNNDSQDYYSLKNSLKNYQFICKYKPLQLKQQKLSKQNMITNMKMHDIINNNNNNNNNNGNNNDTSNNNNNNDNSGKNIMRTDEQDNIPTTIYRSYNSAQKLFTIHQSKHNYLNEKDRITLMLILIVVAFCVFTMPSAILHLIKVSNPNINQSSLRLYLVIAGNFVNLSLAINSTLNFFFYSWLSRRFRKTFYNLIKCN</sequence>
<dbReference type="Gene3D" id="1.20.1070.10">
    <property type="entry name" value="Rhodopsin 7-helix transmembrane proteins"/>
    <property type="match status" value="2"/>
</dbReference>
<evidence type="ECO:0000256" key="5">
    <source>
        <dbReference type="SAM" id="MobiDB-lite"/>
    </source>
</evidence>
<evidence type="ECO:0000256" key="4">
    <source>
        <dbReference type="ARBA" id="ARBA00023136"/>
    </source>
</evidence>
<dbReference type="PANTHER" id="PTHR46641:SF2">
    <property type="entry name" value="FMRFAMIDE RECEPTOR"/>
    <property type="match status" value="1"/>
</dbReference>
<evidence type="ECO:0000313" key="9">
    <source>
        <dbReference type="WBParaSite" id="SMRG1_42120.1"/>
    </source>
</evidence>
<dbReference type="Pfam" id="PF00001">
    <property type="entry name" value="7tm_1"/>
    <property type="match status" value="1"/>
</dbReference>
<evidence type="ECO:0000256" key="6">
    <source>
        <dbReference type="SAM" id="Phobius"/>
    </source>
</evidence>
<dbReference type="CDD" id="cd14978">
    <property type="entry name" value="7tmA_FMRFamide_R-like"/>
    <property type="match status" value="1"/>
</dbReference>
<dbReference type="InterPro" id="IPR000276">
    <property type="entry name" value="GPCR_Rhodpsn"/>
</dbReference>
<dbReference type="PANTHER" id="PTHR46641">
    <property type="entry name" value="FMRFAMIDE RECEPTOR-RELATED"/>
    <property type="match status" value="1"/>
</dbReference>
<dbReference type="InterPro" id="IPR019427">
    <property type="entry name" value="7TM_GPCR_serpentine_rcpt_Srw"/>
</dbReference>
<reference evidence="9" key="1">
    <citation type="submission" date="2023-11" db="UniProtKB">
        <authorList>
            <consortium name="WormBaseParasite"/>
        </authorList>
    </citation>
    <scope>IDENTIFICATION</scope>
</reference>
<feature type="transmembrane region" description="Helical" evidence="6">
    <location>
        <begin position="34"/>
        <end position="54"/>
    </location>
</feature>
<evidence type="ECO:0000313" key="8">
    <source>
        <dbReference type="Proteomes" id="UP000050790"/>
    </source>
</evidence>
<dbReference type="Pfam" id="PF10324">
    <property type="entry name" value="7TM_GPCR_Srw"/>
    <property type="match status" value="1"/>
</dbReference>
<feature type="transmembrane region" description="Helical" evidence="6">
    <location>
        <begin position="441"/>
        <end position="465"/>
    </location>
</feature>
<dbReference type="InterPro" id="IPR017452">
    <property type="entry name" value="GPCR_Rhodpsn_7TM"/>
</dbReference>
<dbReference type="Proteomes" id="UP000050790">
    <property type="component" value="Unassembled WGS sequence"/>
</dbReference>
<evidence type="ECO:0000259" key="7">
    <source>
        <dbReference type="PROSITE" id="PS50262"/>
    </source>
</evidence>
<keyword evidence="3 6" id="KW-1133">Transmembrane helix</keyword>
<protein>
    <submittedName>
        <fullName evidence="9">G_PROTEIN_RECEP_F1_2 domain-containing protein</fullName>
    </submittedName>
</protein>
<keyword evidence="2 6" id="KW-0812">Transmembrane</keyword>
<evidence type="ECO:0000256" key="2">
    <source>
        <dbReference type="ARBA" id="ARBA00022692"/>
    </source>
</evidence>
<accession>A0AA84ZPX1</accession>
<feature type="transmembrane region" description="Helical" evidence="6">
    <location>
        <begin position="146"/>
        <end position="166"/>
    </location>
</feature>
<feature type="compositionally biased region" description="Low complexity" evidence="5">
    <location>
        <begin position="372"/>
        <end position="400"/>
    </location>
</feature>
<feature type="transmembrane region" description="Helical" evidence="6">
    <location>
        <begin position="101"/>
        <end position="125"/>
    </location>
</feature>
<dbReference type="PRINTS" id="PR00237">
    <property type="entry name" value="GPCRRHODOPSN"/>
</dbReference>
<proteinExistence type="predicted"/>
<dbReference type="GO" id="GO:0008528">
    <property type="term" value="F:G protein-coupled peptide receptor activity"/>
    <property type="evidence" value="ECO:0007669"/>
    <property type="project" value="InterPro"/>
</dbReference>
<dbReference type="InterPro" id="IPR052954">
    <property type="entry name" value="GPCR-Ligand_Int"/>
</dbReference>